<evidence type="ECO:0000256" key="2">
    <source>
        <dbReference type="ARBA" id="ARBA00004229"/>
    </source>
</evidence>
<dbReference type="AlphaFoldDB" id="B8C0G1"/>
<evidence type="ECO:0000256" key="8">
    <source>
        <dbReference type="PIRSR" id="PIRSR601344-1"/>
    </source>
</evidence>
<dbReference type="Proteomes" id="UP000001449">
    <property type="component" value="Chromosome 4"/>
</dbReference>
<dbReference type="SUPFAM" id="SSF103511">
    <property type="entry name" value="Chlorophyll a-b binding protein"/>
    <property type="match status" value="1"/>
</dbReference>
<dbReference type="EMBL" id="CM000641">
    <property type="protein sequence ID" value="EED93059.1"/>
    <property type="molecule type" value="Genomic_DNA"/>
</dbReference>
<evidence type="ECO:0000256" key="6">
    <source>
        <dbReference type="ARBA" id="ARBA00022640"/>
    </source>
</evidence>
<feature type="binding site" description="axial binding residue" evidence="8">
    <location>
        <position position="77"/>
    </location>
    <ligand>
        <name>chlorophyll b</name>
        <dbReference type="ChEBI" id="CHEBI:61721"/>
        <label>1</label>
    </ligand>
    <ligandPart>
        <name>Mg</name>
        <dbReference type="ChEBI" id="CHEBI:25107"/>
    </ligandPart>
</feature>
<name>B8C0G1_THAPS</name>
<feature type="binding site" evidence="8">
    <location>
        <position position="192"/>
    </location>
    <ligand>
        <name>chlorophyll a</name>
        <dbReference type="ChEBI" id="CHEBI:58416"/>
        <label>1</label>
    </ligand>
</feature>
<dbReference type="STRING" id="35128.B8C0G1"/>
<dbReference type="Gene3D" id="1.10.3460.10">
    <property type="entry name" value="Chlorophyll a/b binding protein domain"/>
    <property type="match status" value="1"/>
</dbReference>
<protein>
    <submittedName>
        <fullName evidence="10">Uncharacterized protein</fullName>
    </submittedName>
</protein>
<dbReference type="GO" id="GO:0030076">
    <property type="term" value="C:light-harvesting complex"/>
    <property type="evidence" value="ECO:0007669"/>
    <property type="project" value="UniProtKB-KW"/>
</dbReference>
<organism evidence="10 11">
    <name type="scientific">Thalassiosira pseudonana</name>
    <name type="common">Marine diatom</name>
    <name type="synonym">Cyclotella nana</name>
    <dbReference type="NCBI Taxonomy" id="35128"/>
    <lineage>
        <taxon>Eukaryota</taxon>
        <taxon>Sar</taxon>
        <taxon>Stramenopiles</taxon>
        <taxon>Ochrophyta</taxon>
        <taxon>Bacillariophyta</taxon>
        <taxon>Coscinodiscophyceae</taxon>
        <taxon>Thalassiosirophycidae</taxon>
        <taxon>Thalassiosirales</taxon>
        <taxon>Thalassiosiraceae</taxon>
        <taxon>Thalassiosira</taxon>
    </lineage>
</organism>
<feature type="binding site" evidence="8">
    <location>
        <position position="197"/>
    </location>
    <ligand>
        <name>chlorophyll a</name>
        <dbReference type="ChEBI" id="CHEBI:58416"/>
        <label>1</label>
    </ligand>
</feature>
<gene>
    <name evidence="10" type="primary">FCP2</name>
    <name evidence="10" type="ORF">THAPSDRAFT_4843</name>
</gene>
<keyword evidence="6" id="KW-0934">Plastid</keyword>
<keyword evidence="5" id="KW-0602">Photosynthesis</keyword>
<evidence type="ECO:0000256" key="5">
    <source>
        <dbReference type="ARBA" id="ARBA00022531"/>
    </source>
</evidence>
<dbReference type="GeneID" id="7452218"/>
<dbReference type="PANTHER" id="PTHR21649">
    <property type="entry name" value="CHLOROPHYLL A/B BINDING PROTEIN"/>
    <property type="match status" value="1"/>
</dbReference>
<comment type="subcellular location">
    <subcellularLocation>
        <location evidence="2">Plastid</location>
        <location evidence="2">Chloroplast</location>
    </subcellularLocation>
</comment>
<dbReference type="HOGENOM" id="CLU_1709008_0_0_1"/>
<feature type="binding site" evidence="8">
    <location>
        <position position="195"/>
    </location>
    <ligand>
        <name>chlorophyll a</name>
        <dbReference type="ChEBI" id="CHEBI:58416"/>
        <label>1</label>
    </ligand>
</feature>
<feature type="binding site" evidence="8">
    <location>
        <position position="72"/>
    </location>
    <ligand>
        <name>chlorophyll a</name>
        <dbReference type="ChEBI" id="CHEBI:58416"/>
        <label>1</label>
    </ligand>
</feature>
<comment type="similarity">
    <text evidence="3">Belongs to the fucoxanthin chlorophyll protein family.</text>
</comment>
<evidence type="ECO:0000256" key="1">
    <source>
        <dbReference type="ARBA" id="ARBA00004022"/>
    </source>
</evidence>
<dbReference type="Pfam" id="PF00504">
    <property type="entry name" value="Chloroa_b-bind"/>
    <property type="match status" value="1"/>
</dbReference>
<dbReference type="GO" id="GO:0009507">
    <property type="term" value="C:chloroplast"/>
    <property type="evidence" value="ECO:0007669"/>
    <property type="project" value="UniProtKB-SubCell"/>
</dbReference>
<dbReference type="InterPro" id="IPR001344">
    <property type="entry name" value="Chloro_AB-bd_pln"/>
</dbReference>
<keyword evidence="7" id="KW-0437">Light-harvesting polypeptide</keyword>
<sequence length="221" mass="24281">MKSSLAFTATLLSSAHAFAPTSQWSRTSVSRNALIDDAFGVTNETGNKIPPLGRYILQDVNEDGIKWWQNAEIKNGRVAMVATIGYLVQKTGVHFPLYMGPNSSSDWLLSSTSGVTFGDVSHANALDTIAMVPSAGWLQVLFAAGLFELTAYKRQWMDGNEIPGDYGYDPLGFTKREGGWNSKELTDLRMKEIKNGRLAMITMAGWLSEESIPGSFPVWHP</sequence>
<evidence type="ECO:0000256" key="7">
    <source>
        <dbReference type="ARBA" id="ARBA00023243"/>
    </source>
</evidence>
<keyword evidence="11" id="KW-1185">Reference proteome</keyword>
<dbReference type="eggNOG" id="ENOG502SUR5">
    <property type="taxonomic scope" value="Eukaryota"/>
</dbReference>
<dbReference type="PaxDb" id="35128-Thaps262313"/>
<dbReference type="GO" id="GO:0009768">
    <property type="term" value="P:photosynthesis, light harvesting in photosystem I"/>
    <property type="evidence" value="ECO:0000318"/>
    <property type="project" value="GO_Central"/>
</dbReference>
<dbReference type="RefSeq" id="XP_002289522.1">
    <property type="nucleotide sequence ID" value="XM_002289486.1"/>
</dbReference>
<evidence type="ECO:0000313" key="11">
    <source>
        <dbReference type="Proteomes" id="UP000001449"/>
    </source>
</evidence>
<evidence type="ECO:0000256" key="3">
    <source>
        <dbReference type="ARBA" id="ARBA00005933"/>
    </source>
</evidence>
<accession>B8C0G1</accession>
<evidence type="ECO:0000313" key="10">
    <source>
        <dbReference type="EMBL" id="EED93059.1"/>
    </source>
</evidence>
<feature type="binding site" evidence="8">
    <location>
        <position position="191"/>
    </location>
    <ligand>
        <name>chlorophyll a</name>
        <dbReference type="ChEBI" id="CHEBI:58416"/>
        <label>1</label>
    </ligand>
</feature>
<evidence type="ECO:0000256" key="9">
    <source>
        <dbReference type="SAM" id="SignalP"/>
    </source>
</evidence>
<keyword evidence="9" id="KW-0732">Signal</keyword>
<proteinExistence type="inferred from homology"/>
<comment type="function">
    <text evidence="1">The light-harvesting complex (LHC) functions as a light receptor, it captures and delivers excitation energy to photosystems with which it is closely associated. Energy is transferred from the carotenoid and chlorophyll C (or B) to chlorophyll A and the photosynthetic reaction centers where it is used to synthesize ATP and reducing power.</text>
</comment>
<dbReference type="GO" id="GO:0016168">
    <property type="term" value="F:chlorophyll binding"/>
    <property type="evidence" value="ECO:0007669"/>
    <property type="project" value="UniProtKB-KW"/>
</dbReference>
<reference evidence="10 11" key="2">
    <citation type="journal article" date="2008" name="Nature">
        <title>The Phaeodactylum genome reveals the evolutionary history of diatom genomes.</title>
        <authorList>
            <person name="Bowler C."/>
            <person name="Allen A.E."/>
            <person name="Badger J.H."/>
            <person name="Grimwood J."/>
            <person name="Jabbari K."/>
            <person name="Kuo A."/>
            <person name="Maheswari U."/>
            <person name="Martens C."/>
            <person name="Maumus F."/>
            <person name="Otillar R.P."/>
            <person name="Rayko E."/>
            <person name="Salamov A."/>
            <person name="Vandepoele K."/>
            <person name="Beszteri B."/>
            <person name="Gruber A."/>
            <person name="Heijde M."/>
            <person name="Katinka M."/>
            <person name="Mock T."/>
            <person name="Valentin K."/>
            <person name="Verret F."/>
            <person name="Berges J.A."/>
            <person name="Brownlee C."/>
            <person name="Cadoret J.P."/>
            <person name="Chiovitti A."/>
            <person name="Choi C.J."/>
            <person name="Coesel S."/>
            <person name="De Martino A."/>
            <person name="Detter J.C."/>
            <person name="Durkin C."/>
            <person name="Falciatore A."/>
            <person name="Fournet J."/>
            <person name="Haruta M."/>
            <person name="Huysman M.J."/>
            <person name="Jenkins B.D."/>
            <person name="Jiroutova K."/>
            <person name="Jorgensen R.E."/>
            <person name="Joubert Y."/>
            <person name="Kaplan A."/>
            <person name="Kroger N."/>
            <person name="Kroth P.G."/>
            <person name="La Roche J."/>
            <person name="Lindquist E."/>
            <person name="Lommer M."/>
            <person name="Martin-Jezequel V."/>
            <person name="Lopez P.J."/>
            <person name="Lucas S."/>
            <person name="Mangogna M."/>
            <person name="McGinnis K."/>
            <person name="Medlin L.K."/>
            <person name="Montsant A."/>
            <person name="Oudot-Le Secq M.P."/>
            <person name="Napoli C."/>
            <person name="Obornik M."/>
            <person name="Parker M.S."/>
            <person name="Petit J.L."/>
            <person name="Porcel B.M."/>
            <person name="Poulsen N."/>
            <person name="Robison M."/>
            <person name="Rychlewski L."/>
            <person name="Rynearson T.A."/>
            <person name="Schmutz J."/>
            <person name="Shapiro H."/>
            <person name="Siaut M."/>
            <person name="Stanley M."/>
            <person name="Sussman M.R."/>
            <person name="Taylor A.R."/>
            <person name="Vardi A."/>
            <person name="von Dassow P."/>
            <person name="Vyverman W."/>
            <person name="Willis A."/>
            <person name="Wyrwicz L.S."/>
            <person name="Rokhsar D.S."/>
            <person name="Weissenbach J."/>
            <person name="Armbrust E.V."/>
            <person name="Green B.R."/>
            <person name="Van de Peer Y."/>
            <person name="Grigoriev I.V."/>
        </authorList>
    </citation>
    <scope>NUCLEOTIDE SEQUENCE [LARGE SCALE GENOMIC DNA]</scope>
    <source>
        <strain evidence="10 11">CCMP1335</strain>
    </source>
</reference>
<dbReference type="KEGG" id="tps:THAPSDRAFT_4843"/>
<keyword evidence="8" id="KW-0157">Chromophore</keyword>
<keyword evidence="4" id="KW-0150">Chloroplast</keyword>
<dbReference type="GO" id="GO:0009416">
    <property type="term" value="P:response to light stimulus"/>
    <property type="evidence" value="ECO:0000318"/>
    <property type="project" value="GO_Central"/>
</dbReference>
<feature type="chain" id="PRO_5002866123" evidence="9">
    <location>
        <begin position="18"/>
        <end position="221"/>
    </location>
</feature>
<reference evidence="10 11" key="1">
    <citation type="journal article" date="2004" name="Science">
        <title>The genome of the diatom Thalassiosira pseudonana: ecology, evolution, and metabolism.</title>
        <authorList>
            <person name="Armbrust E.V."/>
            <person name="Berges J.A."/>
            <person name="Bowler C."/>
            <person name="Green B.R."/>
            <person name="Martinez D."/>
            <person name="Putnam N.H."/>
            <person name="Zhou S."/>
            <person name="Allen A.E."/>
            <person name="Apt K.E."/>
            <person name="Bechner M."/>
            <person name="Brzezinski M.A."/>
            <person name="Chaal B.K."/>
            <person name="Chiovitti A."/>
            <person name="Davis A.K."/>
            <person name="Demarest M.S."/>
            <person name="Detter J.C."/>
            <person name="Glavina T."/>
            <person name="Goodstein D."/>
            <person name="Hadi M.Z."/>
            <person name="Hellsten U."/>
            <person name="Hildebrand M."/>
            <person name="Jenkins B.D."/>
            <person name="Jurka J."/>
            <person name="Kapitonov V.V."/>
            <person name="Kroger N."/>
            <person name="Lau W.W."/>
            <person name="Lane T.W."/>
            <person name="Larimer F.W."/>
            <person name="Lippmeier J.C."/>
            <person name="Lucas S."/>
            <person name="Medina M."/>
            <person name="Montsant A."/>
            <person name="Obornik M."/>
            <person name="Parker M.S."/>
            <person name="Palenik B."/>
            <person name="Pazour G.J."/>
            <person name="Richardson P.M."/>
            <person name="Rynearson T.A."/>
            <person name="Saito M.A."/>
            <person name="Schwartz D.C."/>
            <person name="Thamatrakoln K."/>
            <person name="Valentin K."/>
            <person name="Vardi A."/>
            <person name="Wilkerson F.P."/>
            <person name="Rokhsar D.S."/>
        </authorList>
    </citation>
    <scope>NUCLEOTIDE SEQUENCE [LARGE SCALE GENOMIC DNA]</scope>
    <source>
        <strain evidence="10 11">CCMP1335</strain>
    </source>
</reference>
<dbReference type="InterPro" id="IPR022796">
    <property type="entry name" value="Chloroa_b-bind"/>
</dbReference>
<keyword evidence="8" id="KW-0148">Chlorophyll</keyword>
<dbReference type="GO" id="GO:0016020">
    <property type="term" value="C:membrane"/>
    <property type="evidence" value="ECO:0007669"/>
    <property type="project" value="InterPro"/>
</dbReference>
<feature type="signal peptide" evidence="9">
    <location>
        <begin position="1"/>
        <end position="17"/>
    </location>
</feature>
<dbReference type="InParanoid" id="B8C0G1"/>
<evidence type="ECO:0000256" key="4">
    <source>
        <dbReference type="ARBA" id="ARBA00022528"/>
    </source>
</evidence>